<dbReference type="Pfam" id="PF00112">
    <property type="entry name" value="Peptidase_C1"/>
    <property type="match status" value="1"/>
</dbReference>
<feature type="domain" description="Peptidase C1A papain C-terminal" evidence="4">
    <location>
        <begin position="177"/>
        <end position="421"/>
    </location>
</feature>
<sequence>MIIVSFIIAETPAICFSDQVLGQWEISFSSPKSVKQPTEIKCKNQIYSYLTKKITLRAPNVAIDENGVYGTWTFAYTQAIQIVIDGLDILWYVGYEYVQDGVFSYCSKSQNSLGWAHTQGISNKKHFCVKAKNIKPTISNTTNYYQYGQQNLFKKSHKDLLKSKILSQSTNYSGSSLPNSFDWRNVKGKSYIPEVFNQLYTCGSCYICAVLHMMMSRIMIKRNSPGVYPKLSIQQLIDCNFYSQGCNGGFPEQVGRYAENFGITTEEIYGSYLSADAECKYIPDTEKYYFTATQLLGGYLGAVTDSTEIQYEIFRYGPVAVSVMDDKLFNDYDPYGKPFQPNETNSDHPERHYFYSQQNHIVLLIGWITEEVEINGQKENQTFWILHNSFGKTWGPNQDGTMKVIMGRNAYGIESQPVTTYYFDLEVKDTEEIIEKNQFIMSSIVLGVLCVIMFTVSVVFAFAYCKRDKRKVEVQTQINKVLFNSTQEQNVDQ</sequence>
<evidence type="ECO:0000313" key="5">
    <source>
        <dbReference type="EMBL" id="CAI9927988.1"/>
    </source>
</evidence>
<evidence type="ECO:0000259" key="4">
    <source>
        <dbReference type="SMART" id="SM00645"/>
    </source>
</evidence>
<organism evidence="5">
    <name type="scientific">Hexamita inflata</name>
    <dbReference type="NCBI Taxonomy" id="28002"/>
    <lineage>
        <taxon>Eukaryota</taxon>
        <taxon>Metamonada</taxon>
        <taxon>Diplomonadida</taxon>
        <taxon>Hexamitidae</taxon>
        <taxon>Hexamitinae</taxon>
        <taxon>Hexamita</taxon>
    </lineage>
</organism>
<dbReference type="PANTHER" id="PTHR12411">
    <property type="entry name" value="CYSTEINE PROTEASE FAMILY C1-RELATED"/>
    <property type="match status" value="1"/>
</dbReference>
<name>A0AA86U1T3_9EUKA</name>
<feature type="transmembrane region" description="Helical" evidence="3">
    <location>
        <begin position="439"/>
        <end position="465"/>
    </location>
</feature>
<dbReference type="EMBL" id="CATOUU010000386">
    <property type="protein sequence ID" value="CAI9927988.1"/>
    <property type="molecule type" value="Genomic_DNA"/>
</dbReference>
<keyword evidence="3" id="KW-1133">Transmembrane helix</keyword>
<dbReference type="Gene3D" id="3.90.70.10">
    <property type="entry name" value="Cysteine proteinases"/>
    <property type="match status" value="1"/>
</dbReference>
<comment type="cofactor">
    <cofactor evidence="1">
        <name>chloride</name>
        <dbReference type="ChEBI" id="CHEBI:17996"/>
    </cofactor>
</comment>
<keyword evidence="3" id="KW-0812">Transmembrane</keyword>
<dbReference type="EMBL" id="CAXDID020000006">
    <property type="protein sequence ID" value="CAL5975662.1"/>
    <property type="molecule type" value="Genomic_DNA"/>
</dbReference>
<dbReference type="SUPFAM" id="SSF54001">
    <property type="entry name" value="Cysteine proteinases"/>
    <property type="match status" value="1"/>
</dbReference>
<evidence type="ECO:0000256" key="3">
    <source>
        <dbReference type="SAM" id="Phobius"/>
    </source>
</evidence>
<gene>
    <name evidence="5" type="ORF">HINF_LOCUS15633</name>
    <name evidence="6" type="ORF">HINF_LOCUS3444</name>
</gene>
<dbReference type="InterPro" id="IPR013128">
    <property type="entry name" value="Peptidase_C1A"/>
</dbReference>
<protein>
    <submittedName>
        <fullName evidence="5">Dipeptidyl-peptidase I</fullName>
    </submittedName>
    <submittedName>
        <fullName evidence="6">Dipeptidyl-peptidase_I</fullName>
    </submittedName>
</protein>
<dbReference type="Pfam" id="PF08773">
    <property type="entry name" value="CathepsinC_exc"/>
    <property type="match status" value="1"/>
</dbReference>
<reference evidence="6 7" key="2">
    <citation type="submission" date="2024-07" db="EMBL/GenBank/DDBJ databases">
        <authorList>
            <person name="Akdeniz Z."/>
        </authorList>
    </citation>
    <scope>NUCLEOTIDE SEQUENCE [LARGE SCALE GENOMIC DNA]</scope>
</reference>
<dbReference type="AlphaFoldDB" id="A0AA86U1T3"/>
<comment type="similarity">
    <text evidence="2">Belongs to the peptidase C1 family.</text>
</comment>
<dbReference type="GO" id="GO:0008234">
    <property type="term" value="F:cysteine-type peptidase activity"/>
    <property type="evidence" value="ECO:0007669"/>
    <property type="project" value="InterPro"/>
</dbReference>
<dbReference type="InterPro" id="IPR014882">
    <property type="entry name" value="CathepsinC_exc"/>
</dbReference>
<keyword evidence="3" id="KW-0472">Membrane</keyword>
<evidence type="ECO:0000313" key="7">
    <source>
        <dbReference type="Proteomes" id="UP001642409"/>
    </source>
</evidence>
<keyword evidence="7" id="KW-1185">Reference proteome</keyword>
<dbReference type="SUPFAM" id="SSF75001">
    <property type="entry name" value="Dipeptidyl peptidase I (cathepsin C), exclusion domain"/>
    <property type="match status" value="1"/>
</dbReference>
<proteinExistence type="inferred from homology"/>
<comment type="caution">
    <text evidence="5">The sequence shown here is derived from an EMBL/GenBank/DDBJ whole genome shotgun (WGS) entry which is preliminary data.</text>
</comment>
<dbReference type="SMART" id="SM00645">
    <property type="entry name" value="Pept_C1"/>
    <property type="match status" value="1"/>
</dbReference>
<dbReference type="InterPro" id="IPR038765">
    <property type="entry name" value="Papain-like_cys_pep_sf"/>
</dbReference>
<dbReference type="Proteomes" id="UP001642409">
    <property type="component" value="Unassembled WGS sequence"/>
</dbReference>
<evidence type="ECO:0000256" key="1">
    <source>
        <dbReference type="ARBA" id="ARBA00001923"/>
    </source>
</evidence>
<evidence type="ECO:0000256" key="2">
    <source>
        <dbReference type="ARBA" id="ARBA00008455"/>
    </source>
</evidence>
<dbReference type="GO" id="GO:0006508">
    <property type="term" value="P:proteolysis"/>
    <property type="evidence" value="ECO:0007669"/>
    <property type="project" value="InterPro"/>
</dbReference>
<reference evidence="5" key="1">
    <citation type="submission" date="2023-06" db="EMBL/GenBank/DDBJ databases">
        <authorList>
            <person name="Kurt Z."/>
        </authorList>
    </citation>
    <scope>NUCLEOTIDE SEQUENCE</scope>
</reference>
<dbReference type="Gene3D" id="2.40.128.80">
    <property type="entry name" value="Cathepsin C, exclusion domain"/>
    <property type="match status" value="1"/>
</dbReference>
<dbReference type="InterPro" id="IPR036496">
    <property type="entry name" value="CathepsinC_exc_dom_sf"/>
</dbReference>
<dbReference type="InterPro" id="IPR000668">
    <property type="entry name" value="Peptidase_C1A_C"/>
</dbReference>
<accession>A0AA86U1T3</accession>
<evidence type="ECO:0000313" key="6">
    <source>
        <dbReference type="EMBL" id="CAL5975662.1"/>
    </source>
</evidence>